<accession>A0AAN9YV76</accession>
<dbReference type="AlphaFoldDB" id="A0AAN9YV76"/>
<gene>
    <name evidence="1" type="ORF">R5R35_006548</name>
</gene>
<reference evidence="1 2" key="1">
    <citation type="submission" date="2024-03" db="EMBL/GenBank/DDBJ databases">
        <title>The genome assembly and annotation of the cricket Gryllus longicercus Weissman &amp; Gray.</title>
        <authorList>
            <person name="Szrajer S."/>
            <person name="Gray D."/>
            <person name="Ylla G."/>
        </authorList>
    </citation>
    <scope>NUCLEOTIDE SEQUENCE [LARGE SCALE GENOMIC DNA]</scope>
    <source>
        <strain evidence="1">DAG 2021-001</strain>
        <tissue evidence="1">Whole body minus gut</tissue>
    </source>
</reference>
<dbReference type="EMBL" id="JAZDUA010000601">
    <property type="protein sequence ID" value="KAK7790658.1"/>
    <property type="molecule type" value="Genomic_DNA"/>
</dbReference>
<proteinExistence type="predicted"/>
<comment type="caution">
    <text evidence="1">The sequence shown here is derived from an EMBL/GenBank/DDBJ whole genome shotgun (WGS) entry which is preliminary data.</text>
</comment>
<organism evidence="1 2">
    <name type="scientific">Gryllus longicercus</name>
    <dbReference type="NCBI Taxonomy" id="2509291"/>
    <lineage>
        <taxon>Eukaryota</taxon>
        <taxon>Metazoa</taxon>
        <taxon>Ecdysozoa</taxon>
        <taxon>Arthropoda</taxon>
        <taxon>Hexapoda</taxon>
        <taxon>Insecta</taxon>
        <taxon>Pterygota</taxon>
        <taxon>Neoptera</taxon>
        <taxon>Polyneoptera</taxon>
        <taxon>Orthoptera</taxon>
        <taxon>Ensifera</taxon>
        <taxon>Gryllidea</taxon>
        <taxon>Grylloidea</taxon>
        <taxon>Gryllidae</taxon>
        <taxon>Gryllinae</taxon>
        <taxon>Gryllus</taxon>
    </lineage>
</organism>
<keyword evidence="2" id="KW-1185">Reference proteome</keyword>
<dbReference type="Proteomes" id="UP001378592">
    <property type="component" value="Unassembled WGS sequence"/>
</dbReference>
<name>A0AAN9YV76_9ORTH</name>
<evidence type="ECO:0000313" key="2">
    <source>
        <dbReference type="Proteomes" id="UP001378592"/>
    </source>
</evidence>
<evidence type="ECO:0000313" key="1">
    <source>
        <dbReference type="EMBL" id="KAK7790657.1"/>
    </source>
</evidence>
<protein>
    <submittedName>
        <fullName evidence="1">Uncharacterized protein</fullName>
    </submittedName>
</protein>
<sequence length="69" mass="7872">MDYSQKNPSDITSNLQSLSDGIGEMNSNIKKLRKLNHQMDSYNSSACLYLVSVEKVTRMLDKKKTPDNF</sequence>
<dbReference type="EMBL" id="JAZDUA010000601">
    <property type="protein sequence ID" value="KAK7790657.1"/>
    <property type="molecule type" value="Genomic_DNA"/>
</dbReference>